<dbReference type="EMBL" id="VUMI01000034">
    <property type="protein sequence ID" value="MSS90218.1"/>
    <property type="molecule type" value="Genomic_DNA"/>
</dbReference>
<evidence type="ECO:0000313" key="1">
    <source>
        <dbReference type="EMBL" id="MSS90218.1"/>
    </source>
</evidence>
<evidence type="ECO:0000313" key="2">
    <source>
        <dbReference type="Proteomes" id="UP000436047"/>
    </source>
</evidence>
<sequence length="119" mass="13741">MTYWEVSSNSFLQIIIYGFANNLKSKQQDLSKSVDFLLENAGDVIKYRLHKEILKDLSKTEEENLFEKVMQTTNFKLVKSYVKPNGYIGIGMHTGNNKELQLKEGEAAARLLSSYAWIW</sequence>
<reference evidence="1 2" key="1">
    <citation type="submission" date="2019-08" db="EMBL/GenBank/DDBJ databases">
        <title>In-depth cultivation of the pig gut microbiome towards novel bacterial diversity and tailored functional studies.</title>
        <authorList>
            <person name="Wylensek D."/>
            <person name="Hitch T.C.A."/>
            <person name="Clavel T."/>
        </authorList>
    </citation>
    <scope>NUCLEOTIDE SEQUENCE [LARGE SCALE GENOMIC DNA]</scope>
    <source>
        <strain evidence="1 2">WCA-389-WT-23B</strain>
    </source>
</reference>
<accession>A0A6N7WLA9</accession>
<dbReference type="GeneID" id="86055052"/>
<proteinExistence type="predicted"/>
<organism evidence="1 2">
    <name type="scientific">Eisenbergiella porci</name>
    <dbReference type="NCBI Taxonomy" id="2652274"/>
    <lineage>
        <taxon>Bacteria</taxon>
        <taxon>Bacillati</taxon>
        <taxon>Bacillota</taxon>
        <taxon>Clostridia</taxon>
        <taxon>Lachnospirales</taxon>
        <taxon>Lachnospiraceae</taxon>
        <taxon>Eisenbergiella</taxon>
    </lineage>
</organism>
<dbReference type="Proteomes" id="UP000436047">
    <property type="component" value="Unassembled WGS sequence"/>
</dbReference>
<keyword evidence="2" id="KW-1185">Reference proteome</keyword>
<dbReference type="AlphaFoldDB" id="A0A6N7WLA9"/>
<comment type="caution">
    <text evidence="1">The sequence shown here is derived from an EMBL/GenBank/DDBJ whole genome shotgun (WGS) entry which is preliminary data.</text>
</comment>
<protein>
    <submittedName>
        <fullName evidence="1">Uncharacterized protein</fullName>
    </submittedName>
</protein>
<dbReference type="RefSeq" id="WP_154466524.1">
    <property type="nucleotide sequence ID" value="NZ_JAXDZL010000094.1"/>
</dbReference>
<gene>
    <name evidence="1" type="ORF">FYJ45_18620</name>
</gene>
<name>A0A6N7WLA9_9FIRM</name>